<gene>
    <name evidence="4" type="ORF">SRO942_LOCUS46927</name>
</gene>
<dbReference type="Proteomes" id="UP000681722">
    <property type="component" value="Unassembled WGS sequence"/>
</dbReference>
<evidence type="ECO:0000259" key="3">
    <source>
        <dbReference type="Pfam" id="PF12612"/>
    </source>
</evidence>
<comment type="caution">
    <text evidence="4">The sequence shown here is derived from an EMBL/GenBank/DDBJ whole genome shotgun (WGS) entry which is preliminary data.</text>
</comment>
<dbReference type="GO" id="GO:0000226">
    <property type="term" value="P:microtubule cytoskeleton organization"/>
    <property type="evidence" value="ECO:0007669"/>
    <property type="project" value="TreeGrafter"/>
</dbReference>
<feature type="non-terminal residue" evidence="4">
    <location>
        <position position="1"/>
    </location>
</feature>
<dbReference type="InterPro" id="IPR016024">
    <property type="entry name" value="ARM-type_fold"/>
</dbReference>
<dbReference type="GO" id="GO:0007021">
    <property type="term" value="P:tubulin complex assembly"/>
    <property type="evidence" value="ECO:0007669"/>
    <property type="project" value="InterPro"/>
</dbReference>
<protein>
    <recommendedName>
        <fullName evidence="2">Tubulin-specific chaperone D</fullName>
    </recommendedName>
</protein>
<dbReference type="AlphaFoldDB" id="A0A8S2YDT9"/>
<proteinExistence type="inferred from homology"/>
<dbReference type="InterPro" id="IPR033162">
    <property type="entry name" value="TBCD"/>
</dbReference>
<sequence length="342" mass="40543">TYLKIVNCYIRCTKDYTNDRRGDCGRLVREISCEYVVKLVKLTLFTNKQLDYLNSYLINDILCALLEQICSKIDETRYVAGCALVNLLNEKSLLNIQHRSILEKLFLSDTQLEWRNAQVIFPLVVQLIEYEEYRYVIWKNCLITSGDSTEKSLTGASCALNNYLKLNEKNVQLFELLLNDLLKLFFDTKNQLRVYQPCIQAFERLLSQSTFQFYYEHCQQHFITICSEIIHSIESTVRTKQRLINDMKLNVSIIRFYCSLIQFNNSELKNKVIQLLTNYFQHDYPWIRRQTAQYLYETCVMYADCFVDDNTYETILNILTETNWDQNIEQLTNIKQTLLNAF</sequence>
<evidence type="ECO:0000313" key="5">
    <source>
        <dbReference type="Proteomes" id="UP000681722"/>
    </source>
</evidence>
<accession>A0A8S2YDT9</accession>
<dbReference type="Pfam" id="PF12612">
    <property type="entry name" value="TFCD_C"/>
    <property type="match status" value="1"/>
</dbReference>
<feature type="non-terminal residue" evidence="4">
    <location>
        <position position="342"/>
    </location>
</feature>
<evidence type="ECO:0000256" key="1">
    <source>
        <dbReference type="ARBA" id="ARBA00006853"/>
    </source>
</evidence>
<dbReference type="InterPro" id="IPR011989">
    <property type="entry name" value="ARM-like"/>
</dbReference>
<dbReference type="EMBL" id="CAJOBC010115456">
    <property type="protein sequence ID" value="CAF4549549.1"/>
    <property type="molecule type" value="Genomic_DNA"/>
</dbReference>
<feature type="domain" description="Tubulin-folding cofactor D C-terminal" evidence="3">
    <location>
        <begin position="60"/>
        <end position="232"/>
    </location>
</feature>
<dbReference type="PANTHER" id="PTHR12658:SF0">
    <property type="entry name" value="TUBULIN-SPECIFIC CHAPERONE D"/>
    <property type="match status" value="1"/>
</dbReference>
<dbReference type="GO" id="GO:0048487">
    <property type="term" value="F:beta-tubulin binding"/>
    <property type="evidence" value="ECO:0007669"/>
    <property type="project" value="InterPro"/>
</dbReference>
<evidence type="ECO:0000256" key="2">
    <source>
        <dbReference type="ARBA" id="ARBA00015003"/>
    </source>
</evidence>
<evidence type="ECO:0000313" key="4">
    <source>
        <dbReference type="EMBL" id="CAF4549549.1"/>
    </source>
</evidence>
<organism evidence="4 5">
    <name type="scientific">Didymodactylos carnosus</name>
    <dbReference type="NCBI Taxonomy" id="1234261"/>
    <lineage>
        <taxon>Eukaryota</taxon>
        <taxon>Metazoa</taxon>
        <taxon>Spiralia</taxon>
        <taxon>Gnathifera</taxon>
        <taxon>Rotifera</taxon>
        <taxon>Eurotatoria</taxon>
        <taxon>Bdelloidea</taxon>
        <taxon>Philodinida</taxon>
        <taxon>Philodinidae</taxon>
        <taxon>Didymodactylos</taxon>
    </lineage>
</organism>
<dbReference type="GO" id="GO:0016328">
    <property type="term" value="C:lateral plasma membrane"/>
    <property type="evidence" value="ECO:0007669"/>
    <property type="project" value="TreeGrafter"/>
</dbReference>
<dbReference type="GO" id="GO:0007023">
    <property type="term" value="P:post-chaperonin tubulin folding pathway"/>
    <property type="evidence" value="ECO:0007669"/>
    <property type="project" value="InterPro"/>
</dbReference>
<name>A0A8S2YDT9_9BILA</name>
<dbReference type="GO" id="GO:0034333">
    <property type="term" value="P:adherens junction assembly"/>
    <property type="evidence" value="ECO:0007669"/>
    <property type="project" value="TreeGrafter"/>
</dbReference>
<dbReference type="GO" id="GO:0070830">
    <property type="term" value="P:bicellular tight junction assembly"/>
    <property type="evidence" value="ECO:0007669"/>
    <property type="project" value="TreeGrafter"/>
</dbReference>
<reference evidence="4" key="1">
    <citation type="submission" date="2021-02" db="EMBL/GenBank/DDBJ databases">
        <authorList>
            <person name="Nowell W R."/>
        </authorList>
    </citation>
    <scope>NUCLEOTIDE SEQUENCE</scope>
</reference>
<dbReference type="InterPro" id="IPR022577">
    <property type="entry name" value="TBCD_C"/>
</dbReference>
<dbReference type="Gene3D" id="1.25.10.10">
    <property type="entry name" value="Leucine-rich Repeat Variant"/>
    <property type="match status" value="1"/>
</dbReference>
<comment type="similarity">
    <text evidence="1">Belongs to the TBCD family.</text>
</comment>
<dbReference type="SUPFAM" id="SSF48371">
    <property type="entry name" value="ARM repeat"/>
    <property type="match status" value="1"/>
</dbReference>
<dbReference type="PANTHER" id="PTHR12658">
    <property type="entry name" value="BETA-TUBULIN COFACTOR D"/>
    <property type="match status" value="1"/>
</dbReference>
<dbReference type="GO" id="GO:0005096">
    <property type="term" value="F:GTPase activator activity"/>
    <property type="evidence" value="ECO:0007669"/>
    <property type="project" value="InterPro"/>
</dbReference>
<dbReference type="OrthoDB" id="10253476at2759"/>